<dbReference type="GO" id="GO:0000076">
    <property type="term" value="P:DNA replication checkpoint signaling"/>
    <property type="evidence" value="ECO:0007669"/>
    <property type="project" value="TreeGrafter"/>
</dbReference>
<feature type="compositionally biased region" description="Polar residues" evidence="3">
    <location>
        <begin position="110"/>
        <end position="135"/>
    </location>
</feature>
<organism evidence="5 6">
    <name type="scientific">Pinctada imbricata</name>
    <name type="common">Atlantic pearl-oyster</name>
    <name type="synonym">Pinctada martensii</name>
    <dbReference type="NCBI Taxonomy" id="66713"/>
    <lineage>
        <taxon>Eukaryota</taxon>
        <taxon>Metazoa</taxon>
        <taxon>Spiralia</taxon>
        <taxon>Lophotrochozoa</taxon>
        <taxon>Mollusca</taxon>
        <taxon>Bivalvia</taxon>
        <taxon>Autobranchia</taxon>
        <taxon>Pteriomorphia</taxon>
        <taxon>Pterioida</taxon>
        <taxon>Pterioidea</taxon>
        <taxon>Pteriidae</taxon>
        <taxon>Pinctada</taxon>
    </lineage>
</organism>
<feature type="compositionally biased region" description="Polar residues" evidence="3">
    <location>
        <begin position="64"/>
        <end position="73"/>
    </location>
</feature>
<dbReference type="AlphaFoldDB" id="A0AA88XJI7"/>
<dbReference type="GO" id="GO:0030174">
    <property type="term" value="P:regulation of DNA-templated DNA replication initiation"/>
    <property type="evidence" value="ECO:0007669"/>
    <property type="project" value="InterPro"/>
</dbReference>
<dbReference type="InterPro" id="IPR036390">
    <property type="entry name" value="WH_DNA-bd_sf"/>
</dbReference>
<feature type="domain" description="CDT1 Geminin-binding" evidence="4">
    <location>
        <begin position="365"/>
        <end position="533"/>
    </location>
</feature>
<dbReference type="Pfam" id="PF16679">
    <property type="entry name" value="CDT1_C"/>
    <property type="match status" value="1"/>
</dbReference>
<evidence type="ECO:0000256" key="2">
    <source>
        <dbReference type="ARBA" id="ARBA00023306"/>
    </source>
</evidence>
<dbReference type="PANTHER" id="PTHR28637:SF1">
    <property type="entry name" value="DNA REPLICATION FACTOR CDT1"/>
    <property type="match status" value="1"/>
</dbReference>
<dbReference type="CDD" id="cd08674">
    <property type="entry name" value="Cdt1_m"/>
    <property type="match status" value="1"/>
</dbReference>
<dbReference type="GO" id="GO:0071163">
    <property type="term" value="P:DNA replication preinitiation complex assembly"/>
    <property type="evidence" value="ECO:0007669"/>
    <property type="project" value="InterPro"/>
</dbReference>
<dbReference type="PANTHER" id="PTHR28637">
    <property type="entry name" value="DNA REPLICATION FACTOR CDT1"/>
    <property type="match status" value="1"/>
</dbReference>
<dbReference type="InterPro" id="IPR032054">
    <property type="entry name" value="Cdt1_C"/>
</dbReference>
<accession>A0AA88XJI7</accession>
<dbReference type="CDD" id="cd08767">
    <property type="entry name" value="Cdt1_c"/>
    <property type="match status" value="1"/>
</dbReference>
<comment type="similarity">
    <text evidence="1">Belongs to the Cdt1 family.</text>
</comment>
<dbReference type="Proteomes" id="UP001186944">
    <property type="component" value="Unassembled WGS sequence"/>
</dbReference>
<feature type="region of interest" description="Disordered" evidence="3">
    <location>
        <begin position="51"/>
        <end position="223"/>
    </location>
</feature>
<proteinExistence type="inferred from homology"/>
<gene>
    <name evidence="5" type="ORF">FSP39_020036</name>
</gene>
<protein>
    <recommendedName>
        <fullName evidence="4">CDT1 Geminin-binding domain-containing protein</fullName>
    </recommendedName>
</protein>
<dbReference type="GO" id="GO:0003677">
    <property type="term" value="F:DNA binding"/>
    <property type="evidence" value="ECO:0007669"/>
    <property type="project" value="InterPro"/>
</dbReference>
<reference evidence="5" key="1">
    <citation type="submission" date="2019-08" db="EMBL/GenBank/DDBJ databases">
        <title>The improved chromosome-level genome for the pearl oyster Pinctada fucata martensii using PacBio sequencing and Hi-C.</title>
        <authorList>
            <person name="Zheng Z."/>
        </authorList>
    </citation>
    <scope>NUCLEOTIDE SEQUENCE</scope>
    <source>
        <strain evidence="5">ZZ-2019</strain>
        <tissue evidence="5">Adductor muscle</tissue>
    </source>
</reference>
<dbReference type="EMBL" id="VSWD01000012">
    <property type="protein sequence ID" value="KAK3086546.1"/>
    <property type="molecule type" value="Genomic_DNA"/>
</dbReference>
<evidence type="ECO:0000313" key="5">
    <source>
        <dbReference type="EMBL" id="KAK3086546.1"/>
    </source>
</evidence>
<feature type="compositionally biased region" description="Basic residues" evidence="3">
    <location>
        <begin position="81"/>
        <end position="92"/>
    </location>
</feature>
<dbReference type="Gene3D" id="1.10.10.1420">
    <property type="entry name" value="DNA replication factor Cdt1, C-terminal WH domain"/>
    <property type="match status" value="1"/>
</dbReference>
<evidence type="ECO:0000256" key="3">
    <source>
        <dbReference type="SAM" id="MobiDB-lite"/>
    </source>
</evidence>
<dbReference type="GO" id="GO:0000278">
    <property type="term" value="P:mitotic cell cycle"/>
    <property type="evidence" value="ECO:0007669"/>
    <property type="project" value="TreeGrafter"/>
</dbReference>
<dbReference type="GO" id="GO:0070182">
    <property type="term" value="F:DNA polymerase binding"/>
    <property type="evidence" value="ECO:0007669"/>
    <property type="project" value="TreeGrafter"/>
</dbReference>
<evidence type="ECO:0000313" key="6">
    <source>
        <dbReference type="Proteomes" id="UP001186944"/>
    </source>
</evidence>
<sequence>MAQARVTEFFSAKKRTFDAQPSKRRKLASTNQDAEVFNTVDVNVRATRSSLRIKNDVAPRAENAPQQTRSSTPKPAEKPGRKPRAKPTKGKQIKGQSKIKDAFEIVEANSRPSSPDQEQITPKPNLDQTVPTEEVTSAWDEHDGPLTPSKRQNEQTSSDSEGEILSRKRRRRGTTKEVEKTPLKNAPMPQRKSRKKLQMRPNVIQSSDSDEQEQEVERPISEKSEFRQALYIQQTPPAISPLPDTPEVVRRQTTKGPDVPTSAKVKAAMEQLEQLKAGKTKKLNQEAVKEKLSKVTNLQDLKAQLAEMKQTKAQLKKSLPSPIKTEVSDVKIKTEEITSEPCEKKAPAYERFHSLAAPAPPTLSLPYKYKLLADMFRGMDTVVSMLHNRSEVCTFSKLKAAVQEMTKRNFEEKNVGQIKTVYPSAYTYRQEKGLPAFGNKVTGYQLTMEPNLSPDNESKLMTKNGNTMFSAKHLLERRSTFHNKLITIVKKYHKEFLASLDRPLSVPDDKITRWHPKFNVDTVPDVKPDDLPQPPTVKKYHTAKDVLEDTRGKLPSRVEKALESVAMDSEKSTSQSASATGVDIKPKLELPQYKGVPQSLLEKIRAKEAKKQEEAMMRNPEEDKRTKMLNRLPEMMRMLRSHFVTEKKPALPLDSVIQKLTDSYRTSIRADDVEAHVKMMVEISPEWLKIVKIKAGSFVKMDRNIDLQQLADKVTNMAKR</sequence>
<dbReference type="InterPro" id="IPR038090">
    <property type="entry name" value="Cdt1_C_WH_dom_sf"/>
</dbReference>
<dbReference type="Pfam" id="PF08839">
    <property type="entry name" value="CDT1"/>
    <property type="match status" value="1"/>
</dbReference>
<keyword evidence="6" id="KW-1185">Reference proteome</keyword>
<evidence type="ECO:0000256" key="1">
    <source>
        <dbReference type="ARBA" id="ARBA00008356"/>
    </source>
</evidence>
<dbReference type="SMART" id="SM01075">
    <property type="entry name" value="CDT1"/>
    <property type="match status" value="1"/>
</dbReference>
<comment type="caution">
    <text evidence="5">The sequence shown here is derived from an EMBL/GenBank/DDBJ whole genome shotgun (WGS) entry which is preliminary data.</text>
</comment>
<dbReference type="SUPFAM" id="SSF46785">
    <property type="entry name" value="Winged helix' DNA-binding domain"/>
    <property type="match status" value="1"/>
</dbReference>
<dbReference type="InterPro" id="IPR045173">
    <property type="entry name" value="Cdt1"/>
</dbReference>
<keyword evidence="2" id="KW-0131">Cell cycle</keyword>
<name>A0AA88XJI7_PINIB</name>
<dbReference type="InterPro" id="IPR014939">
    <property type="entry name" value="CDT1_Gemini-bd-like"/>
</dbReference>
<dbReference type="GO" id="GO:0005634">
    <property type="term" value="C:nucleus"/>
    <property type="evidence" value="ECO:0007669"/>
    <property type="project" value="TreeGrafter"/>
</dbReference>
<evidence type="ECO:0000259" key="4">
    <source>
        <dbReference type="SMART" id="SM01075"/>
    </source>
</evidence>